<dbReference type="PANTHER" id="PTHR22997:SF3">
    <property type="entry name" value="PROTEIN KINTOUN"/>
    <property type="match status" value="1"/>
</dbReference>
<dbReference type="InterPro" id="IPR050734">
    <property type="entry name" value="PIH1/Kintoun_subfamily"/>
</dbReference>
<evidence type="ECO:0000313" key="8">
    <source>
        <dbReference type="Proteomes" id="UP000694558"/>
    </source>
</evidence>
<feature type="domain" description="PIH1D1/2/3 CS-like" evidence="6">
    <location>
        <begin position="249"/>
        <end position="348"/>
    </location>
</feature>
<dbReference type="AlphaFoldDB" id="A0A8D3BG27"/>
<dbReference type="CDD" id="cd00298">
    <property type="entry name" value="ACD_sHsps_p23-like"/>
    <property type="match status" value="1"/>
</dbReference>
<dbReference type="HAMAP" id="MF_03069">
    <property type="entry name" value="Kintoun"/>
    <property type="match status" value="1"/>
</dbReference>
<comment type="function">
    <text evidence="3">Required for cytoplasmic pre-assembly of axonemal dyneins, thereby playing a central role in motility in cilia and flagella. Involved in pre-assembly of dynein arm complexes in the cytoplasm before intraflagellar transport loads them for the ciliary compartment.</text>
</comment>
<feature type="compositionally biased region" description="Polar residues" evidence="4">
    <location>
        <begin position="227"/>
        <end position="244"/>
    </location>
</feature>
<proteinExistence type="inferred from homology"/>
<feature type="region of interest" description="Disordered" evidence="4">
    <location>
        <begin position="533"/>
        <end position="652"/>
    </location>
</feature>
<dbReference type="Proteomes" id="UP000694558">
    <property type="component" value="Chromosome 17"/>
</dbReference>
<feature type="compositionally biased region" description="Acidic residues" evidence="4">
    <location>
        <begin position="406"/>
        <end position="421"/>
    </location>
</feature>
<dbReference type="GeneTree" id="ENSGT00510000048466"/>
<dbReference type="GO" id="GO:0070286">
    <property type="term" value="P:axonemal dynein complex assembly"/>
    <property type="evidence" value="ECO:0007669"/>
    <property type="project" value="UniProtKB-UniRule"/>
</dbReference>
<comment type="similarity">
    <text evidence="3">Belongs to the PIH1 family. Kintoun subfamily.</text>
</comment>
<evidence type="ECO:0000256" key="3">
    <source>
        <dbReference type="HAMAP-Rule" id="MF_03069"/>
    </source>
</evidence>
<feature type="domain" description="PIH1 N-terminal" evidence="5">
    <location>
        <begin position="40"/>
        <end position="201"/>
    </location>
</feature>
<sequence>MEVGESQGELNMTAEEVDRLRKALKDETFREMLRDYAEEISDPENKRRYEEEIKLLERERGNSVEFIHPGPCRALRTSVNGKQKCFINICANDKIGKPECKCGVSEDGRRGQCWSLPHSLHPGRQDTDPKGNQIVIYDVIFHPDTLHIASKNKRFMDLVDSTAIKGIQDAFKVTLDKNNVRQLNTKYKGTPQPCVIRKPIAGHGAKQPSEEPDPLAFPYPEEKRPTTPLQTKPGTPQSFQIQPQESKEPTKPNYTVKYRSFVDLQDFRCSRDSARGPRPKEIVVTIDVPLLKSIRDTSLEVEEKRLLLESKKPAYRLELPLAYPVDEDKGEAKFNKQRGQLTVTLPVLPSNEGCDFSTGPALTVVDAQRVGDDEGKGMENEEDEWKELERGSLRGVEQEKVKQDRGDEDEDLEKGGEDEERQEQVRKGAEGEESVVGEEEKWRKPKRGGESDEGGSGVDKEANLMEPNRKVQESVKEERGVEEISEISEIGVKEKLKEQKQENENDGKLTETQSILLNEHLCGTREEVEVNPHSCLELTSKTETSDVHMETEETKEKTEGNVQLEADVVSRNCASSEESPAMTTASSHGVVEDCSTSQRTDIASATAEANVSGGGVPASGQQGDGEEVDEDDLPTEQIFPTQEGEDKPPPALLREIGKDEKETVISDHSTSAGFTFQNSLMYELD</sequence>
<evidence type="ECO:0000313" key="7">
    <source>
        <dbReference type="Ensembl" id="ENSSMAP00000033647.2"/>
    </source>
</evidence>
<protein>
    <recommendedName>
        <fullName evidence="3">Protein kintoun</fullName>
    </recommendedName>
    <alternativeName>
        <fullName evidence="3">Dynein assembly factor 2, axonemal</fullName>
    </alternativeName>
</protein>
<dbReference type="PANTHER" id="PTHR22997">
    <property type="entry name" value="PIH1 DOMAIN-CONTAINING PROTEIN 1"/>
    <property type="match status" value="1"/>
</dbReference>
<feature type="compositionally biased region" description="Polar residues" evidence="4">
    <location>
        <begin position="594"/>
        <end position="609"/>
    </location>
</feature>
<accession>A0A8D3BG27</accession>
<feature type="compositionally biased region" description="Basic and acidic residues" evidence="4">
    <location>
        <begin position="387"/>
        <end position="405"/>
    </location>
</feature>
<name>A0A8D3BG27_SCOMX</name>
<feature type="region of interest" description="Disordered" evidence="4">
    <location>
        <begin position="366"/>
        <end position="482"/>
    </location>
</feature>
<feature type="compositionally biased region" description="Acidic residues" evidence="4">
    <location>
        <begin position="624"/>
        <end position="634"/>
    </location>
</feature>
<reference evidence="7" key="1">
    <citation type="submission" date="2023-05" db="EMBL/GenBank/DDBJ databases">
        <title>High-quality long-read genome of Scophthalmus maximus.</title>
        <authorList>
            <person name="Lien S."/>
            <person name="Martinez P."/>
        </authorList>
    </citation>
    <scope>NUCLEOTIDE SEQUENCE [LARGE SCALE GENOMIC DNA]</scope>
</reference>
<feature type="compositionally biased region" description="Basic and acidic residues" evidence="4">
    <location>
        <begin position="543"/>
        <end position="559"/>
    </location>
</feature>
<keyword evidence="1 3" id="KW-0963">Cytoplasm</keyword>
<dbReference type="GO" id="GO:0060285">
    <property type="term" value="P:cilium-dependent cell motility"/>
    <property type="evidence" value="ECO:0007669"/>
    <property type="project" value="UniProtKB-UniRule"/>
</dbReference>
<evidence type="ECO:0000256" key="1">
    <source>
        <dbReference type="ARBA" id="ARBA00022490"/>
    </source>
</evidence>
<feature type="region of interest" description="Disordered" evidence="4">
    <location>
        <begin position="194"/>
        <end position="252"/>
    </location>
</feature>
<evidence type="ECO:0000259" key="6">
    <source>
        <dbReference type="Pfam" id="PF18201"/>
    </source>
</evidence>
<gene>
    <name evidence="7" type="primary">dnaaf2</name>
    <name evidence="3" type="synonym">DNAAF2</name>
    <name evidence="3" type="synonym">KTU</name>
</gene>
<feature type="compositionally biased region" description="Polar residues" evidence="4">
    <location>
        <begin position="572"/>
        <end position="587"/>
    </location>
</feature>
<feature type="compositionally biased region" description="Basic and acidic residues" evidence="4">
    <location>
        <begin position="369"/>
        <end position="379"/>
    </location>
</feature>
<comment type="subcellular location">
    <subcellularLocation>
        <location evidence="3">Cytoplasm</location>
    </subcellularLocation>
    <subcellularLocation>
        <location evidence="2">Dynein axonemal particle</location>
    </subcellularLocation>
    <text evidence="3">Localizes in the apical cytoplasm around the gamma-tubulin-positive pericentriolar region, not in the cilia.</text>
</comment>
<reference evidence="7" key="2">
    <citation type="submission" date="2025-08" db="UniProtKB">
        <authorList>
            <consortium name="Ensembl"/>
        </authorList>
    </citation>
    <scope>IDENTIFICATION</scope>
</reference>
<evidence type="ECO:0000259" key="5">
    <source>
        <dbReference type="Pfam" id="PF08190"/>
    </source>
</evidence>
<organism evidence="7 8">
    <name type="scientific">Scophthalmus maximus</name>
    <name type="common">Turbot</name>
    <name type="synonym">Psetta maxima</name>
    <dbReference type="NCBI Taxonomy" id="52904"/>
    <lineage>
        <taxon>Eukaryota</taxon>
        <taxon>Metazoa</taxon>
        <taxon>Chordata</taxon>
        <taxon>Craniata</taxon>
        <taxon>Vertebrata</taxon>
        <taxon>Euteleostomi</taxon>
        <taxon>Actinopterygii</taxon>
        <taxon>Neopterygii</taxon>
        <taxon>Teleostei</taxon>
        <taxon>Neoteleostei</taxon>
        <taxon>Acanthomorphata</taxon>
        <taxon>Carangaria</taxon>
        <taxon>Pleuronectiformes</taxon>
        <taxon>Pleuronectoidei</taxon>
        <taxon>Scophthalmidae</taxon>
        <taxon>Scophthalmus</taxon>
    </lineage>
</organism>
<dbReference type="Pfam" id="PF08190">
    <property type="entry name" value="PIH1"/>
    <property type="match status" value="1"/>
</dbReference>
<dbReference type="GO" id="GO:0005576">
    <property type="term" value="C:extracellular region"/>
    <property type="evidence" value="ECO:0007669"/>
    <property type="project" value="GOC"/>
</dbReference>
<dbReference type="InterPro" id="IPR034727">
    <property type="entry name" value="Kintoun"/>
</dbReference>
<evidence type="ECO:0000256" key="2">
    <source>
        <dbReference type="ARBA" id="ARBA00024190"/>
    </source>
</evidence>
<feature type="compositionally biased region" description="Basic and acidic residues" evidence="4">
    <location>
        <begin position="438"/>
        <end position="450"/>
    </location>
</feature>
<dbReference type="Pfam" id="PF18201">
    <property type="entry name" value="PIH1_CS"/>
    <property type="match status" value="1"/>
</dbReference>
<dbReference type="GO" id="GO:0003351">
    <property type="term" value="P:epithelial cilium movement involved in extracellular fluid movement"/>
    <property type="evidence" value="ECO:0007669"/>
    <property type="project" value="TreeGrafter"/>
</dbReference>
<dbReference type="InterPro" id="IPR012981">
    <property type="entry name" value="PIH1_N"/>
</dbReference>
<dbReference type="GO" id="GO:0120293">
    <property type="term" value="C:dynein axonemal particle"/>
    <property type="evidence" value="ECO:0007669"/>
    <property type="project" value="UniProtKB-SubCell"/>
</dbReference>
<evidence type="ECO:0000256" key="4">
    <source>
        <dbReference type="SAM" id="MobiDB-lite"/>
    </source>
</evidence>
<dbReference type="Ensembl" id="ENSSMAT00000034070.2">
    <property type="protein sequence ID" value="ENSSMAP00000033647.2"/>
    <property type="gene ID" value="ENSSMAG00000020583.2"/>
</dbReference>
<feature type="compositionally biased region" description="Basic and acidic residues" evidence="4">
    <location>
        <begin position="458"/>
        <end position="482"/>
    </location>
</feature>
<dbReference type="InterPro" id="IPR041442">
    <property type="entry name" value="PIH1D1/2/3_CS-like"/>
</dbReference>